<dbReference type="Proteomes" id="UP000324241">
    <property type="component" value="Unassembled WGS sequence"/>
</dbReference>
<dbReference type="PANTHER" id="PTHR35569:SF1">
    <property type="entry name" value="CYANAMIDE HYDRATASE DDI2-RELATED"/>
    <property type="match status" value="1"/>
</dbReference>
<proteinExistence type="predicted"/>
<evidence type="ECO:0000313" key="1">
    <source>
        <dbReference type="EMBL" id="KAA8647193.1"/>
    </source>
</evidence>
<reference evidence="1 2" key="1">
    <citation type="submission" date="2019-08" db="EMBL/GenBank/DDBJ databases">
        <title>The genome sequence of a newly discovered highly antifungal drug resistant Aspergillus species, Aspergillus tanneri NIH 1004.</title>
        <authorList>
            <person name="Mounaud S."/>
            <person name="Singh I."/>
            <person name="Joardar V."/>
            <person name="Pakala S."/>
            <person name="Pakala S."/>
            <person name="Venepally P."/>
            <person name="Chung J.K."/>
            <person name="Losada L."/>
            <person name="Nierman W.C."/>
        </authorList>
    </citation>
    <scope>NUCLEOTIDE SEQUENCE [LARGE SCALE GENOMIC DNA]</scope>
    <source>
        <strain evidence="1 2">NIH1004</strain>
    </source>
</reference>
<dbReference type="EMBL" id="QUQM01000004">
    <property type="protein sequence ID" value="KAA8647193.1"/>
    <property type="molecule type" value="Genomic_DNA"/>
</dbReference>
<gene>
    <name evidence="1" type="ORF">ATNIH1004_005883</name>
</gene>
<dbReference type="VEuPathDB" id="FungiDB:EYZ11_002266"/>
<dbReference type="OrthoDB" id="409121at2759"/>
<organism evidence="1 2">
    <name type="scientific">Aspergillus tanneri</name>
    <dbReference type="NCBI Taxonomy" id="1220188"/>
    <lineage>
        <taxon>Eukaryota</taxon>
        <taxon>Fungi</taxon>
        <taxon>Dikarya</taxon>
        <taxon>Ascomycota</taxon>
        <taxon>Pezizomycotina</taxon>
        <taxon>Eurotiomycetes</taxon>
        <taxon>Eurotiomycetidae</taxon>
        <taxon>Eurotiales</taxon>
        <taxon>Aspergillaceae</taxon>
        <taxon>Aspergillus</taxon>
        <taxon>Aspergillus subgen. Circumdati</taxon>
    </lineage>
</organism>
<name>A0A5M9MQG6_9EURO</name>
<accession>A0A5M9MQG6</accession>
<protein>
    <submittedName>
        <fullName evidence="1">Uncharacterized protein</fullName>
    </submittedName>
</protein>
<dbReference type="PANTHER" id="PTHR35569">
    <property type="entry name" value="CYANAMIDE HYDRATASE DDI2-RELATED"/>
    <property type="match status" value="1"/>
</dbReference>
<sequence>MTPVPNTSLARRVQDYAREHLPACLTMKYYYVRDSQFADETYFLTVFCMISAPRQRLSAPLISASRFTVAEGAAEAIIRHQDPCKMGSITTVGQLIPLASILVRVCIRSWCTTILCAMPSSISRRCGGANCFGNTVLQENRHKPWAHTTTLGEDDFPDNILGNAHAAPFEQNER</sequence>
<dbReference type="RefSeq" id="XP_033426554.1">
    <property type="nucleotide sequence ID" value="XM_033570522.1"/>
</dbReference>
<evidence type="ECO:0000313" key="2">
    <source>
        <dbReference type="Proteomes" id="UP000324241"/>
    </source>
</evidence>
<comment type="caution">
    <text evidence="1">The sequence shown here is derived from an EMBL/GenBank/DDBJ whole genome shotgun (WGS) entry which is preliminary data.</text>
</comment>
<dbReference type="GeneID" id="54328585"/>
<dbReference type="AlphaFoldDB" id="A0A5M9MQG6"/>